<evidence type="ECO:0000256" key="5">
    <source>
        <dbReference type="ARBA" id="ARBA00023136"/>
    </source>
</evidence>
<reference evidence="9 10" key="1">
    <citation type="submission" date="2020-09" db="EMBL/GenBank/DDBJ databases">
        <title>Sphingomonas sp., a new species isolated from pork steak.</title>
        <authorList>
            <person name="Heidler von Heilborn D."/>
        </authorList>
    </citation>
    <scope>NUCLEOTIDE SEQUENCE [LARGE SCALE GENOMIC DNA]</scope>
    <source>
        <strain evidence="10">S8-3T</strain>
    </source>
</reference>
<evidence type="ECO:0000256" key="4">
    <source>
        <dbReference type="ARBA" id="ARBA00023004"/>
    </source>
</evidence>
<dbReference type="InterPro" id="IPR011662">
    <property type="entry name" value="Secretin/TonB_short_N"/>
</dbReference>
<dbReference type="InterPro" id="IPR012910">
    <property type="entry name" value="Plug_dom"/>
</dbReference>
<feature type="domain" description="Secretin/TonB short N-terminal" evidence="8">
    <location>
        <begin position="42"/>
        <end position="93"/>
    </location>
</feature>
<dbReference type="PANTHER" id="PTHR47234:SF2">
    <property type="entry name" value="TONB-DEPENDENT RECEPTOR"/>
    <property type="match status" value="1"/>
</dbReference>
<evidence type="ECO:0000256" key="2">
    <source>
        <dbReference type="ARBA" id="ARBA00022448"/>
    </source>
</evidence>
<dbReference type="InterPro" id="IPR000531">
    <property type="entry name" value="Beta-barrel_TonB"/>
</dbReference>
<evidence type="ECO:0000313" key="9">
    <source>
        <dbReference type="EMBL" id="QNQ08543.1"/>
    </source>
</evidence>
<dbReference type="RefSeq" id="WP_187760871.1">
    <property type="nucleotide sequence ID" value="NZ_CP061038.1"/>
</dbReference>
<dbReference type="Proteomes" id="UP000516148">
    <property type="component" value="Chromosome"/>
</dbReference>
<keyword evidence="7" id="KW-0798">TonB box</keyword>
<evidence type="ECO:0000256" key="3">
    <source>
        <dbReference type="ARBA" id="ARBA00022496"/>
    </source>
</evidence>
<name>A0A7H0LFU0_9SPHN</name>
<keyword evidence="2" id="KW-0813">Transport</keyword>
<keyword evidence="3" id="KW-0406">Ion transport</keyword>
<dbReference type="InterPro" id="IPR036942">
    <property type="entry name" value="Beta-barrel_TonB_sf"/>
</dbReference>
<evidence type="ECO:0000256" key="7">
    <source>
        <dbReference type="RuleBase" id="RU003357"/>
    </source>
</evidence>
<keyword evidence="10" id="KW-1185">Reference proteome</keyword>
<comment type="subcellular location">
    <subcellularLocation>
        <location evidence="1 7">Cell outer membrane</location>
    </subcellularLocation>
</comment>
<dbReference type="Pfam" id="PF07660">
    <property type="entry name" value="STN"/>
    <property type="match status" value="1"/>
</dbReference>
<keyword evidence="4" id="KW-0408">Iron</keyword>
<dbReference type="SMART" id="SM00965">
    <property type="entry name" value="STN"/>
    <property type="match status" value="1"/>
</dbReference>
<dbReference type="AlphaFoldDB" id="A0A7H0LFU0"/>
<dbReference type="KEGG" id="spap:H3Z74_17585"/>
<evidence type="ECO:0000256" key="1">
    <source>
        <dbReference type="ARBA" id="ARBA00004442"/>
    </source>
</evidence>
<evidence type="ECO:0000259" key="8">
    <source>
        <dbReference type="SMART" id="SM00965"/>
    </source>
</evidence>
<evidence type="ECO:0000313" key="10">
    <source>
        <dbReference type="Proteomes" id="UP000516148"/>
    </source>
</evidence>
<protein>
    <submittedName>
        <fullName evidence="9">TonB-dependent receptor</fullName>
    </submittedName>
</protein>
<organism evidence="9 10">
    <name type="scientific">Sphingomonas alpina</name>
    <dbReference type="NCBI Taxonomy" id="653931"/>
    <lineage>
        <taxon>Bacteria</taxon>
        <taxon>Pseudomonadati</taxon>
        <taxon>Pseudomonadota</taxon>
        <taxon>Alphaproteobacteria</taxon>
        <taxon>Sphingomonadales</taxon>
        <taxon>Sphingomonadaceae</taxon>
        <taxon>Sphingomonas</taxon>
    </lineage>
</organism>
<dbReference type="Gene3D" id="2.170.130.10">
    <property type="entry name" value="TonB-dependent receptor, plug domain"/>
    <property type="match status" value="1"/>
</dbReference>
<dbReference type="Pfam" id="PF07715">
    <property type="entry name" value="Plug"/>
    <property type="match status" value="1"/>
</dbReference>
<dbReference type="EMBL" id="CP061038">
    <property type="protein sequence ID" value="QNQ08543.1"/>
    <property type="molecule type" value="Genomic_DNA"/>
</dbReference>
<keyword evidence="3" id="KW-0410">Iron transport</keyword>
<dbReference type="InterPro" id="IPR037066">
    <property type="entry name" value="Plug_dom_sf"/>
</dbReference>
<dbReference type="Gene3D" id="3.55.50.30">
    <property type="match status" value="1"/>
</dbReference>
<dbReference type="SUPFAM" id="SSF56935">
    <property type="entry name" value="Porins"/>
    <property type="match status" value="1"/>
</dbReference>
<comment type="similarity">
    <text evidence="7">Belongs to the TonB-dependent receptor family.</text>
</comment>
<dbReference type="GO" id="GO:0009279">
    <property type="term" value="C:cell outer membrane"/>
    <property type="evidence" value="ECO:0007669"/>
    <property type="project" value="UniProtKB-SubCell"/>
</dbReference>
<dbReference type="GO" id="GO:0006826">
    <property type="term" value="P:iron ion transport"/>
    <property type="evidence" value="ECO:0007669"/>
    <property type="project" value="UniProtKB-KW"/>
</dbReference>
<dbReference type="Pfam" id="PF00593">
    <property type="entry name" value="TonB_dep_Rec_b-barrel"/>
    <property type="match status" value="1"/>
</dbReference>
<accession>A0A7H0LFU0</accession>
<sequence length="1063" mass="112400">MAGAAMLSFASSAAYAQAKQHFRIPASDAGDAVQNVAQQSGLQVLAPDADLRGVRTNPIDGDYSPIDALHRMLAGHGLEVVAGQDGIVTIRRATVVGQAEVQPDPLAEDIVVTGSRIRRPGFDTLEATIVTDAEVIAQRGYTNVAQVFDDTPGFVASGVNPTGASQGTFNAGQSFVDFLGLGSQRTLALINGRRAVSSNSISGSGNAASPGQQVDLNVIPVGLIERVETIAIGGAPIYGSDAIAGTVNIILKDKYQGLSVTGQYGISERGDAPGYSIRGLAGINFDEGRGNIAISGEYHEQKGMVLSKRAGLRFLVPQPGSTPSNKVTNDLVYGYFTEGGLPFDPNTFDFIRDSSGRSLQFQGGDLRAYVPGTNVRGALFDGGDGVRMADHFSLLSPTKRAIVSGIGHYDLTPSIRFVFEGSYARSEGKELSEVAAFTSPYVSGTILTVSANNPFISSAARSTLAANGITGDFVLARNFSDLLDRGGLNVNTVNFYRAVAGLEGKTSLFGEPAAWELSVNYGRSRATTEMSYINEDRFLAAVDAVRDGSGKIVCATGGNCVPFNIFGENAFTDEAADYVLDRGKAVSLNQQFVATANFNGAMPFRISPEPIKFNIGAEYRKEMGDFRVDRVLRSGASLLGLDLASPYSPDKGSFNTKELYGELSVPLVSESQDIPVIKNLSADGSVRYVHNSIAGGDVTWAAGGRFAPRLPGIFDGLMLRGTYARAIRAPAVTELFSGASPTRGSISDPCSPANYQRGDNPAARTANCTAALSALGISSPANFNPTTAGLSPIGTVSGNPNLDNEKARSWSAGIVYQPRLIPGFRVSADWTQIHLTGGIESLGIQQVLGACYDSNDFPNAAGCGQFRRLTAAEVGPGTANPTRSVGDIANGYRSGYINTAGLKFAGLIFAAEYGFGMTALEKQGRIKLGAKMFHNSKFESRITDSAPVSNSVGSVGLPKWSGQFNLGYQGAALDLLLQALYTGPVKNDILATSATIADKDNLIGSYWRFNSTLGVRVNDRFSLQLVVNNLFDRKPSQSQVFSRSFGTYDLIGRRFLFSVTAGL</sequence>
<keyword evidence="5 7" id="KW-0472">Membrane</keyword>
<proteinExistence type="inferred from homology"/>
<keyword evidence="9" id="KW-0675">Receptor</keyword>
<keyword evidence="6" id="KW-0998">Cell outer membrane</keyword>
<dbReference type="Gene3D" id="2.40.170.20">
    <property type="entry name" value="TonB-dependent receptor, beta-barrel domain"/>
    <property type="match status" value="1"/>
</dbReference>
<dbReference type="PANTHER" id="PTHR47234">
    <property type="match status" value="1"/>
</dbReference>
<gene>
    <name evidence="9" type="ORF">H3Z74_17585</name>
</gene>
<evidence type="ECO:0000256" key="6">
    <source>
        <dbReference type="ARBA" id="ARBA00023237"/>
    </source>
</evidence>